<organism evidence="9 10">
    <name type="scientific">Keguizhuia sedimenti</name>
    <dbReference type="NCBI Taxonomy" id="3064264"/>
    <lineage>
        <taxon>Bacteria</taxon>
        <taxon>Pseudomonadati</taxon>
        <taxon>Pseudomonadota</taxon>
        <taxon>Betaproteobacteria</taxon>
        <taxon>Burkholderiales</taxon>
        <taxon>Oxalobacteraceae</taxon>
        <taxon>Keguizhuia</taxon>
    </lineage>
</organism>
<feature type="transmembrane region" description="Helical" evidence="8">
    <location>
        <begin position="133"/>
        <end position="155"/>
    </location>
</feature>
<evidence type="ECO:0000256" key="1">
    <source>
        <dbReference type="ARBA" id="ARBA00004651"/>
    </source>
</evidence>
<dbReference type="InterPro" id="IPR003689">
    <property type="entry name" value="ZIP"/>
</dbReference>
<feature type="transmembrane region" description="Helical" evidence="8">
    <location>
        <begin position="56"/>
        <end position="78"/>
    </location>
</feature>
<comment type="similarity">
    <text evidence="2">Belongs to the ZIP transporter (TC 2.A.5) family.</text>
</comment>
<feature type="transmembrane region" description="Helical" evidence="8">
    <location>
        <begin position="196"/>
        <end position="216"/>
    </location>
</feature>
<accession>A0ABU1BU37</accession>
<feature type="transmembrane region" description="Helical" evidence="8">
    <location>
        <begin position="161"/>
        <end position="184"/>
    </location>
</feature>
<evidence type="ECO:0000256" key="7">
    <source>
        <dbReference type="ARBA" id="ARBA00023136"/>
    </source>
</evidence>
<dbReference type="Pfam" id="PF02535">
    <property type="entry name" value="Zip"/>
    <property type="match status" value="1"/>
</dbReference>
<protein>
    <submittedName>
        <fullName evidence="9">ZIP family metal transporter</fullName>
    </submittedName>
</protein>
<feature type="transmembrane region" description="Helical" evidence="8">
    <location>
        <begin position="254"/>
        <end position="273"/>
    </location>
</feature>
<evidence type="ECO:0000313" key="9">
    <source>
        <dbReference type="EMBL" id="MDQ9171931.1"/>
    </source>
</evidence>
<dbReference type="EMBL" id="JAUYVH010000014">
    <property type="protein sequence ID" value="MDQ9171931.1"/>
    <property type="molecule type" value="Genomic_DNA"/>
</dbReference>
<proteinExistence type="inferred from homology"/>
<comment type="caution">
    <text evidence="9">The sequence shown here is derived from an EMBL/GenBank/DDBJ whole genome shotgun (WGS) entry which is preliminary data.</text>
</comment>
<comment type="subcellular location">
    <subcellularLocation>
        <location evidence="1">Cell membrane</location>
        <topology evidence="1">Multi-pass membrane protein</topology>
    </subcellularLocation>
</comment>
<dbReference type="Proteomes" id="UP001225596">
    <property type="component" value="Unassembled WGS sequence"/>
</dbReference>
<evidence type="ECO:0000256" key="4">
    <source>
        <dbReference type="ARBA" id="ARBA00022692"/>
    </source>
</evidence>
<evidence type="ECO:0000256" key="6">
    <source>
        <dbReference type="ARBA" id="ARBA00022989"/>
    </source>
</evidence>
<evidence type="ECO:0000256" key="5">
    <source>
        <dbReference type="ARBA" id="ARBA00022833"/>
    </source>
</evidence>
<dbReference type="PANTHER" id="PTHR11040">
    <property type="entry name" value="ZINC/IRON TRANSPORTER"/>
    <property type="match status" value="1"/>
</dbReference>
<feature type="transmembrane region" description="Helical" evidence="8">
    <location>
        <begin position="90"/>
        <end position="112"/>
    </location>
</feature>
<evidence type="ECO:0000313" key="10">
    <source>
        <dbReference type="Proteomes" id="UP001225596"/>
    </source>
</evidence>
<keyword evidence="5" id="KW-0862">Zinc</keyword>
<gene>
    <name evidence="9" type="ORF">Q8A64_16070</name>
</gene>
<keyword evidence="10" id="KW-1185">Reference proteome</keyword>
<name>A0ABU1BU37_9BURK</name>
<keyword evidence="7 8" id="KW-0472">Membrane</keyword>
<evidence type="ECO:0000256" key="8">
    <source>
        <dbReference type="SAM" id="Phobius"/>
    </source>
</evidence>
<feature type="transmembrane region" description="Helical" evidence="8">
    <location>
        <begin position="222"/>
        <end position="242"/>
    </location>
</feature>
<keyword evidence="6 8" id="KW-1133">Transmembrane helix</keyword>
<evidence type="ECO:0000256" key="3">
    <source>
        <dbReference type="ARBA" id="ARBA00022475"/>
    </source>
</evidence>
<feature type="transmembrane region" description="Helical" evidence="8">
    <location>
        <begin position="26"/>
        <end position="44"/>
    </location>
</feature>
<evidence type="ECO:0000256" key="2">
    <source>
        <dbReference type="ARBA" id="ARBA00006939"/>
    </source>
</evidence>
<keyword evidence="3" id="KW-1003">Cell membrane</keyword>
<dbReference type="PANTHER" id="PTHR11040:SF211">
    <property type="entry name" value="ZINC TRANSPORTER ZIP11"/>
    <property type="match status" value="1"/>
</dbReference>
<sequence>MILGLAAFFMLEVGFTEQSDIAGAFRGGILAACATAAGTLPVLLSRPFSQRAYDSMLGFGAGVMLAASAFSLVIPALAAAESSGASAWSAAGLTGAGIMLGSMLLLLIEKLVPHEHFVKGVEGHPSHVLKRTWLFVLAIALHNLPEGLAIGVAFAGGESGAAHALATGIAIQNIPEGMVVAMTLRGVGYSRSGSAAVGILSGLVEPVAAVFGAALIALSTSLLPWGLSMAAGAMLFVISHEIIPESHRKGHEAFATTGLMLGFVLMMMLDTALS</sequence>
<keyword evidence="4 8" id="KW-0812">Transmembrane</keyword>
<reference evidence="9 10" key="1">
    <citation type="submission" date="2023-08" db="EMBL/GenBank/DDBJ databases">
        <title>Oxalobacteraceae gen .nov., isolated from river sludge outside the plant.</title>
        <authorList>
            <person name="Zhao S.Y."/>
        </authorList>
    </citation>
    <scope>NUCLEOTIDE SEQUENCE [LARGE SCALE GENOMIC DNA]</scope>
    <source>
        <strain evidence="9 10">R-40</strain>
    </source>
</reference>